<evidence type="ECO:0000313" key="1">
    <source>
        <dbReference type="EMBL" id="STO63535.1"/>
    </source>
</evidence>
<name>A0A377HZA7_HAEPH</name>
<dbReference type="RefSeq" id="WP_119222285.1">
    <property type="nucleotide sequence ID" value="NZ_UGHH01000002.1"/>
</dbReference>
<sequence>MKELDIKDYQLVTGGGAFFTRTMLNSARTGAVLGGAGYVTEQALLGEPITAKGIIGYSAAGAVGGIATAANAAIRGAGFASEFAGVAVGSSLIGLGNSINNSFNKNSSSIQNKSGSNYADGCDYC</sequence>
<organism evidence="1 2">
    <name type="scientific">Haemophilus parahaemolyticus</name>
    <dbReference type="NCBI Taxonomy" id="735"/>
    <lineage>
        <taxon>Bacteria</taxon>
        <taxon>Pseudomonadati</taxon>
        <taxon>Pseudomonadota</taxon>
        <taxon>Gammaproteobacteria</taxon>
        <taxon>Pasteurellales</taxon>
        <taxon>Pasteurellaceae</taxon>
        <taxon>Haemophilus</taxon>
    </lineage>
</organism>
<protein>
    <submittedName>
        <fullName evidence="1">Uncharacterized protein</fullName>
    </submittedName>
</protein>
<accession>A0A377HZA7</accession>
<dbReference type="EMBL" id="UGHH01000002">
    <property type="protein sequence ID" value="STO63535.1"/>
    <property type="molecule type" value="Genomic_DNA"/>
</dbReference>
<proteinExistence type="predicted"/>
<reference evidence="1 2" key="1">
    <citation type="submission" date="2018-06" db="EMBL/GenBank/DDBJ databases">
        <authorList>
            <consortium name="Pathogen Informatics"/>
            <person name="Doyle S."/>
        </authorList>
    </citation>
    <scope>NUCLEOTIDE SEQUENCE [LARGE SCALE GENOMIC DNA]</scope>
    <source>
        <strain evidence="1 2">NCTC10794</strain>
    </source>
</reference>
<evidence type="ECO:0000313" key="2">
    <source>
        <dbReference type="Proteomes" id="UP000254867"/>
    </source>
</evidence>
<dbReference type="AlphaFoldDB" id="A0A377HZA7"/>
<dbReference type="Proteomes" id="UP000254867">
    <property type="component" value="Unassembled WGS sequence"/>
</dbReference>
<gene>
    <name evidence="1" type="ORF">NCTC10794_00567</name>
</gene>